<dbReference type="RefSeq" id="WP_371843684.1">
    <property type="nucleotide sequence ID" value="NZ_JBGMEL010000010.1"/>
</dbReference>
<gene>
    <name evidence="1" type="ORF">ACCI51_11635</name>
</gene>
<dbReference type="Proteomes" id="UP001569414">
    <property type="component" value="Unassembled WGS sequence"/>
</dbReference>
<proteinExistence type="predicted"/>
<organism evidence="1 2">
    <name type="scientific">Microbulbifer echini</name>
    <dbReference type="NCBI Taxonomy" id="1529067"/>
    <lineage>
        <taxon>Bacteria</taxon>
        <taxon>Pseudomonadati</taxon>
        <taxon>Pseudomonadota</taxon>
        <taxon>Gammaproteobacteria</taxon>
        <taxon>Cellvibrionales</taxon>
        <taxon>Microbulbiferaceae</taxon>
        <taxon>Microbulbifer</taxon>
    </lineage>
</organism>
<dbReference type="EMBL" id="JBGMEL010000010">
    <property type="protein sequence ID" value="MFA0791199.1"/>
    <property type="molecule type" value="Genomic_DNA"/>
</dbReference>
<name>A0ABV4NNS9_9GAMM</name>
<sequence>MRKLFCLFLLWPTLAICEQVTLSDLVRHTDIQEVKISPTGSHLAIKKLYEGERILVFMSITPLKITGLLRFRGKEEVGDFYWANNERVVTKVASRKAALETPVFYGSLFAINYDGTKGKNIFGHLAGERQVGSRLKKAESTYAHPTIIDTLPKEKNKILISTSPWARD</sequence>
<evidence type="ECO:0000313" key="1">
    <source>
        <dbReference type="EMBL" id="MFA0791199.1"/>
    </source>
</evidence>
<evidence type="ECO:0000313" key="2">
    <source>
        <dbReference type="Proteomes" id="UP001569414"/>
    </source>
</evidence>
<comment type="caution">
    <text evidence="1">The sequence shown here is derived from an EMBL/GenBank/DDBJ whole genome shotgun (WGS) entry which is preliminary data.</text>
</comment>
<reference evidence="1 2" key="1">
    <citation type="submission" date="2024-08" db="EMBL/GenBank/DDBJ databases">
        <authorList>
            <person name="Ishaq N."/>
        </authorList>
    </citation>
    <scope>NUCLEOTIDE SEQUENCE [LARGE SCALE GENOMIC DNA]</scope>
    <source>
        <strain evidence="1 2">JCM 30400</strain>
    </source>
</reference>
<accession>A0ABV4NNS9</accession>
<protein>
    <submittedName>
        <fullName evidence="1">Uncharacterized protein</fullName>
    </submittedName>
</protein>
<keyword evidence="2" id="KW-1185">Reference proteome</keyword>